<comment type="cofactor">
    <cofactor evidence="1">
        <name>[4Fe-4S] cluster</name>
        <dbReference type="ChEBI" id="CHEBI:49883"/>
    </cofactor>
</comment>
<sequence length="517" mass="59321">MKKLDLLLIFPQLGAFDELVKDIPLSLIYAAADAVKDGFSVEILDLRLYGDGWQEQIDQRMKDGCFLVGLSVMTGNPIRTSLEVSKYIKSKYSSEIVWGGAHPTILPEQTLENEYIDYVIRDWGSKALCQLVGYVKQRDLPLDSIVGLGYKTGGQVHLNETCSEFEILDFRDIPYHLVDVASPAYNRLSNGEMIFPVFTAVGCPYKCTFCMSPAVYKKIKGGKWIPFEMEEVFQHMDYLLDSYPISRFQIYDDDSFVDIERMRSFFREYISRGYPDRVKLDFRGVRIDELDRTDDEFLSLMVESRVEIMAIGVESGSDRMLESMKKGITAEQIRRVNRKLARFPSLKPHYNFFCGIPGETMATLIETKNLLLQLVQDHPGCYLGVGADWKPLPGSVMTDQAVADYGLKLPEKLEEWADIDSFDAEKIVHPWYSREMDNMIRLLQIAGQALDCKLYDFKKELGIFWGNLLISLASLYRPILMFRLTRNFVSFPVEYTLKNWMFTLLVKTKSLFGGKSC</sequence>
<evidence type="ECO:0000256" key="1">
    <source>
        <dbReference type="ARBA" id="ARBA00001966"/>
    </source>
</evidence>
<evidence type="ECO:0000256" key="5">
    <source>
        <dbReference type="ARBA" id="ARBA00023014"/>
    </source>
</evidence>
<dbReference type="SFLD" id="SFLDS00029">
    <property type="entry name" value="Radical_SAM"/>
    <property type="match status" value="1"/>
</dbReference>
<accession>A0A1L3GL75</accession>
<dbReference type="GO" id="GO:0003824">
    <property type="term" value="F:catalytic activity"/>
    <property type="evidence" value="ECO:0007669"/>
    <property type="project" value="InterPro"/>
</dbReference>
<organism evidence="8 9">
    <name type="scientific">Syntrophotalea acetylenivorans</name>
    <dbReference type="NCBI Taxonomy" id="1842532"/>
    <lineage>
        <taxon>Bacteria</taxon>
        <taxon>Pseudomonadati</taxon>
        <taxon>Thermodesulfobacteriota</taxon>
        <taxon>Desulfuromonadia</taxon>
        <taxon>Desulfuromonadales</taxon>
        <taxon>Syntrophotaleaceae</taxon>
        <taxon>Syntrophotalea</taxon>
    </lineage>
</organism>
<dbReference type="AlphaFoldDB" id="A0A1L3GL75"/>
<proteinExistence type="predicted"/>
<dbReference type="STRING" id="1842532.A7E78_01525"/>
<evidence type="ECO:0000256" key="3">
    <source>
        <dbReference type="ARBA" id="ARBA00022723"/>
    </source>
</evidence>
<evidence type="ECO:0000313" key="8">
    <source>
        <dbReference type="EMBL" id="APG26655.1"/>
    </source>
</evidence>
<keyword evidence="9" id="KW-1185">Reference proteome</keyword>
<feature type="domain" description="B12-binding" evidence="6">
    <location>
        <begin position="3"/>
        <end position="142"/>
    </location>
</feature>
<dbReference type="InterPro" id="IPR051198">
    <property type="entry name" value="BchE-like"/>
</dbReference>
<dbReference type="GO" id="GO:0031419">
    <property type="term" value="F:cobalamin binding"/>
    <property type="evidence" value="ECO:0007669"/>
    <property type="project" value="InterPro"/>
</dbReference>
<dbReference type="Pfam" id="PF02310">
    <property type="entry name" value="B12-binding"/>
    <property type="match status" value="1"/>
</dbReference>
<dbReference type="GO" id="GO:0046872">
    <property type="term" value="F:metal ion binding"/>
    <property type="evidence" value="ECO:0007669"/>
    <property type="project" value="UniProtKB-KW"/>
</dbReference>
<protein>
    <submittedName>
        <fullName evidence="8">Uncharacterized protein</fullName>
    </submittedName>
</protein>
<dbReference type="PROSITE" id="PS51332">
    <property type="entry name" value="B12_BINDING"/>
    <property type="match status" value="1"/>
</dbReference>
<evidence type="ECO:0000259" key="6">
    <source>
        <dbReference type="PROSITE" id="PS51332"/>
    </source>
</evidence>
<dbReference type="InterPro" id="IPR006158">
    <property type="entry name" value="Cobalamin-bd"/>
</dbReference>
<dbReference type="RefSeq" id="WP_072282616.1">
    <property type="nucleotide sequence ID" value="NZ_CP015519.1"/>
</dbReference>
<keyword evidence="3" id="KW-0479">Metal-binding</keyword>
<dbReference type="SFLD" id="SFLDG01082">
    <property type="entry name" value="B12-binding_domain_containing"/>
    <property type="match status" value="1"/>
</dbReference>
<dbReference type="Gene3D" id="3.80.30.20">
    <property type="entry name" value="tm_1862 like domain"/>
    <property type="match status" value="1"/>
</dbReference>
<evidence type="ECO:0000259" key="7">
    <source>
        <dbReference type="PROSITE" id="PS51918"/>
    </source>
</evidence>
<dbReference type="PANTHER" id="PTHR43409">
    <property type="entry name" value="ANAEROBIC MAGNESIUM-PROTOPORPHYRIN IX MONOMETHYL ESTER CYCLASE-RELATED"/>
    <property type="match status" value="1"/>
</dbReference>
<keyword evidence="4" id="KW-0408">Iron</keyword>
<dbReference type="InterPro" id="IPR058240">
    <property type="entry name" value="rSAM_sf"/>
</dbReference>
<evidence type="ECO:0000256" key="4">
    <source>
        <dbReference type="ARBA" id="ARBA00023004"/>
    </source>
</evidence>
<dbReference type="SMART" id="SM00729">
    <property type="entry name" value="Elp3"/>
    <property type="match status" value="1"/>
</dbReference>
<reference evidence="8 9" key="1">
    <citation type="journal article" date="2017" name="Genome Announc.">
        <title>Complete Genome Sequences of Two Acetylene-Fermenting Pelobacter acetylenicus Strains.</title>
        <authorList>
            <person name="Sutton J.M."/>
            <person name="Baesman S.M."/>
            <person name="Fierst J.L."/>
            <person name="Poret-Peterson A.T."/>
            <person name="Oremland R.S."/>
            <person name="Dunlap D.S."/>
            <person name="Akob D.M."/>
        </authorList>
    </citation>
    <scope>NUCLEOTIDE SEQUENCE [LARGE SCALE GENOMIC DNA]</scope>
    <source>
        <strain evidence="8 9">SFB93</strain>
    </source>
</reference>
<evidence type="ECO:0000313" key="9">
    <source>
        <dbReference type="Proteomes" id="UP000182517"/>
    </source>
</evidence>
<dbReference type="InterPro" id="IPR023404">
    <property type="entry name" value="rSAM_horseshoe"/>
</dbReference>
<dbReference type="PROSITE" id="PS51918">
    <property type="entry name" value="RADICAL_SAM"/>
    <property type="match status" value="1"/>
</dbReference>
<keyword evidence="5" id="KW-0411">Iron-sulfur</keyword>
<feature type="domain" description="Radical SAM core" evidence="7">
    <location>
        <begin position="189"/>
        <end position="435"/>
    </location>
</feature>
<dbReference type="KEGG" id="pef:A7E78_01525"/>
<gene>
    <name evidence="8" type="ORF">A7E78_01525</name>
</gene>
<dbReference type="OrthoDB" id="9762608at2"/>
<dbReference type="EMBL" id="CP015519">
    <property type="protein sequence ID" value="APG26655.1"/>
    <property type="molecule type" value="Genomic_DNA"/>
</dbReference>
<evidence type="ECO:0000256" key="2">
    <source>
        <dbReference type="ARBA" id="ARBA00022691"/>
    </source>
</evidence>
<dbReference type="InterPro" id="IPR007197">
    <property type="entry name" value="rSAM"/>
</dbReference>
<dbReference type="Gene3D" id="3.40.50.280">
    <property type="entry name" value="Cobalamin-binding domain"/>
    <property type="match status" value="1"/>
</dbReference>
<dbReference type="Proteomes" id="UP000182517">
    <property type="component" value="Chromosome"/>
</dbReference>
<dbReference type="GO" id="GO:0051536">
    <property type="term" value="F:iron-sulfur cluster binding"/>
    <property type="evidence" value="ECO:0007669"/>
    <property type="project" value="UniProtKB-KW"/>
</dbReference>
<keyword evidence="2" id="KW-0949">S-adenosyl-L-methionine</keyword>
<dbReference type="Pfam" id="PF04055">
    <property type="entry name" value="Radical_SAM"/>
    <property type="match status" value="1"/>
</dbReference>
<dbReference type="InterPro" id="IPR006638">
    <property type="entry name" value="Elp3/MiaA/NifB-like_rSAM"/>
</dbReference>
<dbReference type="SUPFAM" id="SSF102114">
    <property type="entry name" value="Radical SAM enzymes"/>
    <property type="match status" value="1"/>
</dbReference>
<name>A0A1L3GL75_9BACT</name>